<reference evidence="2" key="2">
    <citation type="journal article" date="2008" name="Nucleic Acids Res.">
        <title>The rice annotation project database (RAP-DB): 2008 update.</title>
        <authorList>
            <consortium name="The rice annotation project (RAP)"/>
        </authorList>
    </citation>
    <scope>GENOME REANNOTATION</scope>
    <source>
        <strain evidence="2">cv. Nipponbare</strain>
    </source>
</reference>
<dbReference type="Pfam" id="PF04827">
    <property type="entry name" value="Plant_tran"/>
    <property type="match status" value="1"/>
</dbReference>
<dbReference type="PANTHER" id="PTHR47150:SF7">
    <property type="entry name" value="NUCLEASE"/>
    <property type="match status" value="1"/>
</dbReference>
<dbReference type="AlphaFoldDB" id="Q2R5M6"/>
<reference evidence="2" key="1">
    <citation type="journal article" date="2005" name="Nature">
        <title>The map-based sequence of the rice genome.</title>
        <authorList>
            <consortium name="International rice genome sequencing project (IRGSP)"/>
            <person name="Matsumoto T."/>
            <person name="Wu J."/>
            <person name="Kanamori H."/>
            <person name="Katayose Y."/>
            <person name="Fujisawa M."/>
            <person name="Namiki N."/>
            <person name="Mizuno H."/>
            <person name="Yamamoto K."/>
            <person name="Antonio B.A."/>
            <person name="Baba T."/>
            <person name="Sakata K."/>
            <person name="Nagamura Y."/>
            <person name="Aoki H."/>
            <person name="Arikawa K."/>
            <person name="Arita K."/>
            <person name="Bito T."/>
            <person name="Chiden Y."/>
            <person name="Fujitsuka N."/>
            <person name="Fukunaka R."/>
            <person name="Hamada M."/>
            <person name="Harada C."/>
            <person name="Hayashi A."/>
            <person name="Hijishita S."/>
            <person name="Honda M."/>
            <person name="Hosokawa S."/>
            <person name="Ichikawa Y."/>
            <person name="Idonuma A."/>
            <person name="Iijima M."/>
            <person name="Ikeda M."/>
            <person name="Ikeno M."/>
            <person name="Ito K."/>
            <person name="Ito S."/>
            <person name="Ito T."/>
            <person name="Ito Y."/>
            <person name="Ito Y."/>
            <person name="Iwabuchi A."/>
            <person name="Kamiya K."/>
            <person name="Karasawa W."/>
            <person name="Kurita K."/>
            <person name="Katagiri S."/>
            <person name="Kikuta A."/>
            <person name="Kobayashi H."/>
            <person name="Kobayashi N."/>
            <person name="Machita K."/>
            <person name="Maehara T."/>
            <person name="Masukawa M."/>
            <person name="Mizubayashi T."/>
            <person name="Mukai Y."/>
            <person name="Nagasaki H."/>
            <person name="Nagata Y."/>
            <person name="Naito S."/>
            <person name="Nakashima M."/>
            <person name="Nakama Y."/>
            <person name="Nakamichi Y."/>
            <person name="Nakamura M."/>
            <person name="Meguro A."/>
            <person name="Negishi M."/>
            <person name="Ohta I."/>
            <person name="Ohta T."/>
            <person name="Okamoto M."/>
            <person name="Ono N."/>
            <person name="Saji S."/>
            <person name="Sakaguchi M."/>
            <person name="Sakai K."/>
            <person name="Shibata M."/>
            <person name="Shimokawa T."/>
            <person name="Song J."/>
            <person name="Takazaki Y."/>
            <person name="Terasawa K."/>
            <person name="Tsugane M."/>
            <person name="Tsuji K."/>
            <person name="Ueda S."/>
            <person name="Waki K."/>
            <person name="Yamagata H."/>
            <person name="Yamamoto M."/>
            <person name="Yamamoto S."/>
            <person name="Yamane H."/>
            <person name="Yoshiki S."/>
            <person name="Yoshihara R."/>
            <person name="Yukawa K."/>
            <person name="Zhong H."/>
            <person name="Yano M."/>
            <person name="Yuan Q."/>
            <person name="Ouyang S."/>
            <person name="Liu J."/>
            <person name="Jones K.M."/>
            <person name="Gansberger K."/>
            <person name="Moffat K."/>
            <person name="Hill J."/>
            <person name="Bera J."/>
            <person name="Fadrosh D."/>
            <person name="Jin S."/>
            <person name="Johri S."/>
            <person name="Kim M."/>
            <person name="Overton L."/>
            <person name="Reardon M."/>
            <person name="Tsitrin T."/>
            <person name="Vuong H."/>
            <person name="Weaver B."/>
            <person name="Ciecko A."/>
            <person name="Tallon L."/>
            <person name="Jackson J."/>
            <person name="Pai G."/>
            <person name="Aken S.V."/>
            <person name="Utterback T."/>
            <person name="Reidmuller S."/>
            <person name="Feldblyum T."/>
            <person name="Hsiao J."/>
            <person name="Zismann V."/>
            <person name="Iobst S."/>
            <person name="de Vazeille A.R."/>
            <person name="Buell C.R."/>
            <person name="Ying K."/>
            <person name="Li Y."/>
            <person name="Lu T."/>
            <person name="Huang Y."/>
            <person name="Zhao Q."/>
            <person name="Feng Q."/>
            <person name="Zhang L."/>
            <person name="Zhu J."/>
            <person name="Weng Q."/>
            <person name="Mu J."/>
            <person name="Lu Y."/>
            <person name="Fan D."/>
            <person name="Liu Y."/>
            <person name="Guan J."/>
            <person name="Zhang Y."/>
            <person name="Yu S."/>
            <person name="Liu X."/>
            <person name="Zhang Y."/>
            <person name="Hong G."/>
            <person name="Han B."/>
            <person name="Choisne N."/>
            <person name="Demange N."/>
            <person name="Orjeda G."/>
            <person name="Samain S."/>
            <person name="Cattolico L."/>
            <person name="Pelletier E."/>
            <person name="Couloux A."/>
            <person name="Segurens B."/>
            <person name="Wincker P."/>
            <person name="D'Hont A."/>
            <person name="Scarpelli C."/>
            <person name="Weissenbach J."/>
            <person name="Salanoubat M."/>
            <person name="Quetier F."/>
            <person name="Yu Y."/>
            <person name="Kim H.R."/>
            <person name="Rambo T."/>
            <person name="Currie J."/>
            <person name="Collura K."/>
            <person name="Luo M."/>
            <person name="Yang T."/>
            <person name="Ammiraju J.S.S."/>
            <person name="Engler F."/>
            <person name="Soderlund C."/>
            <person name="Wing R.A."/>
            <person name="Palmer L.E."/>
            <person name="de la Bastide M."/>
            <person name="Spiegel L."/>
            <person name="Nascimento L."/>
            <person name="Zutavern T."/>
            <person name="O'Shaughnessy A."/>
            <person name="Dike S."/>
            <person name="Dedhia N."/>
            <person name="Preston R."/>
            <person name="Balija V."/>
            <person name="McCombie W.R."/>
            <person name="Chow T."/>
            <person name="Chen H."/>
            <person name="Chung M."/>
            <person name="Chen C."/>
            <person name="Shaw J."/>
            <person name="Wu H."/>
            <person name="Hsiao K."/>
            <person name="Chao Y."/>
            <person name="Chu M."/>
            <person name="Cheng C."/>
            <person name="Hour A."/>
            <person name="Lee P."/>
            <person name="Lin S."/>
            <person name="Lin Y."/>
            <person name="Liou J."/>
            <person name="Liu S."/>
            <person name="Hsing Y."/>
            <person name="Raghuvanshi S."/>
            <person name="Mohanty A."/>
            <person name="Bharti A.K."/>
            <person name="Gaur A."/>
            <person name="Gupta V."/>
            <person name="Kumar D."/>
            <person name="Ravi V."/>
            <person name="Vij S."/>
            <person name="Kapur A."/>
            <person name="Khurana P."/>
            <person name="Khurana P."/>
            <person name="Khurana J.P."/>
            <person name="Tyagi A.K."/>
            <person name="Gaikwad K."/>
            <person name="Singh A."/>
            <person name="Dalal V."/>
            <person name="Srivastava S."/>
            <person name="Dixit A."/>
            <person name="Pal A.K."/>
            <person name="Ghazi I.A."/>
            <person name="Yadav M."/>
            <person name="Pandit A."/>
            <person name="Bhargava A."/>
            <person name="Sureshbabu K."/>
            <person name="Batra K."/>
            <person name="Sharma T.R."/>
            <person name="Mohapatra T."/>
            <person name="Singh N.K."/>
            <person name="Messing J."/>
            <person name="Nelson A.B."/>
            <person name="Fuks G."/>
            <person name="Kavchok S."/>
            <person name="Keizer G."/>
            <person name="Linton E."/>
            <person name="Llaca V."/>
            <person name="Song R."/>
            <person name="Tanyolac B."/>
            <person name="Young S."/>
            <person name="Ho-Il K."/>
            <person name="Hahn J.H."/>
            <person name="Sangsakoo G."/>
            <person name="Vanavichit A."/>
            <person name="de Mattos Luiz.A.T."/>
            <person name="Zimmer P.D."/>
            <person name="Malone G."/>
            <person name="Dellagostin O."/>
            <person name="de Oliveira A.C."/>
            <person name="Bevan M."/>
            <person name="Bancroft I."/>
            <person name="Minx P."/>
            <person name="Cordum H."/>
            <person name="Wilson R."/>
            <person name="Cheng Z."/>
            <person name="Jin W."/>
            <person name="Jiang J."/>
            <person name="Leong S.A."/>
            <person name="Iwama H."/>
            <person name="Gojobori T."/>
            <person name="Itoh T."/>
            <person name="Niimura Y."/>
            <person name="Fujii Y."/>
            <person name="Habara T."/>
            <person name="Sakai H."/>
            <person name="Sato Y."/>
            <person name="Wilson G."/>
            <person name="Kumar K."/>
            <person name="McCouch S."/>
            <person name="Juretic N."/>
            <person name="Hoen D."/>
            <person name="Wright S."/>
            <person name="Bruskiewich R."/>
            <person name="Bureau T."/>
            <person name="Miyao A."/>
            <person name="Hirochika H."/>
            <person name="Nishikawa T."/>
            <person name="Kadowaki K."/>
            <person name="Sugiura M."/>
            <person name="Burr B."/>
            <person name="Sasaki T."/>
        </authorList>
    </citation>
    <scope>NUCLEOTIDE SEQUENCE [LARGE SCALE GENOMIC DNA]</scope>
    <source>
        <strain evidence="2">cv. Nipponbare</strain>
    </source>
</reference>
<dbReference type="Proteomes" id="UP000000763">
    <property type="component" value="Chromosome 11"/>
</dbReference>
<protein>
    <submittedName>
        <fullName evidence="1">Transposon protein, putative, ping/pong/SNOOPY sub-class</fullName>
    </submittedName>
</protein>
<proteinExistence type="predicted"/>
<evidence type="ECO:0000313" key="2">
    <source>
        <dbReference type="Proteomes" id="UP000000763"/>
    </source>
</evidence>
<gene>
    <name evidence="1" type="ordered locus">LOC_Os11g24470</name>
</gene>
<accession>Q2R5M6</accession>
<organism evidence="1 2">
    <name type="scientific">Oryza sativa subsp. japonica</name>
    <name type="common">Rice</name>
    <dbReference type="NCBI Taxonomy" id="39947"/>
    <lineage>
        <taxon>Eukaryota</taxon>
        <taxon>Viridiplantae</taxon>
        <taxon>Streptophyta</taxon>
        <taxon>Embryophyta</taxon>
        <taxon>Tracheophyta</taxon>
        <taxon>Spermatophyta</taxon>
        <taxon>Magnoliopsida</taxon>
        <taxon>Liliopsida</taxon>
        <taxon>Poales</taxon>
        <taxon>Poaceae</taxon>
        <taxon>BOP clade</taxon>
        <taxon>Oryzoideae</taxon>
        <taxon>Oryzeae</taxon>
        <taxon>Oryzinae</taxon>
        <taxon>Oryza</taxon>
        <taxon>Oryza sativa</taxon>
    </lineage>
</organism>
<sequence>MLLDEESLSDGGEEFISSAVDIVHGHTVINQENLTGHWRLYNDYFSKEPTYLDVQFRRRFRMRQPLFLRIMNAIEAHNEYFVQKRNATGILGLSCLQKVTTVSRMLCYGIATDAIDEYVRIGGSTVIESFKRFVVAVDEVYGEEYMRTPNENDKARLLAQGGERGLPGKLGSLDCLHW</sequence>
<evidence type="ECO:0000313" key="1">
    <source>
        <dbReference type="EMBL" id="AAX92986.1"/>
    </source>
</evidence>
<dbReference type="InterPro" id="IPR006912">
    <property type="entry name" value="Harbinger_derived_prot"/>
</dbReference>
<dbReference type="EMBL" id="AC128642">
    <property type="protein sequence ID" value="AAX92986.1"/>
    <property type="molecule type" value="Genomic_DNA"/>
</dbReference>
<dbReference type="PANTHER" id="PTHR47150">
    <property type="entry name" value="OS12G0169200 PROTEIN"/>
    <property type="match status" value="1"/>
</dbReference>
<name>Q2R5M6_ORYSJ</name>